<dbReference type="InterPro" id="IPR006015">
    <property type="entry name" value="Universal_stress_UspA"/>
</dbReference>
<evidence type="ECO:0000259" key="1">
    <source>
        <dbReference type="Pfam" id="PF00582"/>
    </source>
</evidence>
<proteinExistence type="predicted"/>
<dbReference type="Pfam" id="PF00582">
    <property type="entry name" value="Usp"/>
    <property type="match status" value="1"/>
</dbReference>
<accession>A0A383WDF3</accession>
<gene>
    <name evidence="2" type="ORF">BQ4739_LOCUS15444</name>
</gene>
<dbReference type="STRING" id="3088.A0A383WDF3"/>
<dbReference type="Gene3D" id="3.40.50.12370">
    <property type="match status" value="1"/>
</dbReference>
<dbReference type="SUPFAM" id="SSF52402">
    <property type="entry name" value="Adenine nucleotide alpha hydrolases-like"/>
    <property type="match status" value="1"/>
</dbReference>
<sequence length="179" mass="19635">MAVPLAHSRSAISVASIISVVASEPYEYYRRHIIVGIDNSLTSTAALEWAAKQLYRTGDKLHLVHVIPEPPTLRPWPGVYVPPDDAAEREEFRDATAMVRAAFAPIVNRHQIPTDVHLIVAADSPDSIAGLLLEKAEELDAAALVVASHGKQALQEFWTGSVTRSLLRRCPAPLVVYRQ</sequence>
<dbReference type="InterPro" id="IPR006016">
    <property type="entry name" value="UspA"/>
</dbReference>
<dbReference type="PANTHER" id="PTHR31964:SF113">
    <property type="entry name" value="USPA DOMAIN-CONTAINING PROTEIN"/>
    <property type="match status" value="1"/>
</dbReference>
<reference evidence="2 3" key="1">
    <citation type="submission" date="2016-10" db="EMBL/GenBank/DDBJ databases">
        <authorList>
            <person name="Cai Z."/>
        </authorList>
    </citation>
    <scope>NUCLEOTIDE SEQUENCE [LARGE SCALE GENOMIC DNA]</scope>
</reference>
<feature type="domain" description="UspA" evidence="1">
    <location>
        <begin position="31"/>
        <end position="178"/>
    </location>
</feature>
<dbReference type="AlphaFoldDB" id="A0A383WDF3"/>
<dbReference type="PANTHER" id="PTHR31964">
    <property type="entry name" value="ADENINE NUCLEOTIDE ALPHA HYDROLASES-LIKE SUPERFAMILY PROTEIN"/>
    <property type="match status" value="1"/>
</dbReference>
<name>A0A383WDF3_TETOB</name>
<dbReference type="CDD" id="cd23659">
    <property type="entry name" value="USP_At3g01520-like"/>
    <property type="match status" value="1"/>
</dbReference>
<organism evidence="2 3">
    <name type="scientific">Tetradesmus obliquus</name>
    <name type="common">Green alga</name>
    <name type="synonym">Acutodesmus obliquus</name>
    <dbReference type="NCBI Taxonomy" id="3088"/>
    <lineage>
        <taxon>Eukaryota</taxon>
        <taxon>Viridiplantae</taxon>
        <taxon>Chlorophyta</taxon>
        <taxon>core chlorophytes</taxon>
        <taxon>Chlorophyceae</taxon>
        <taxon>CS clade</taxon>
        <taxon>Sphaeropleales</taxon>
        <taxon>Scenedesmaceae</taxon>
        <taxon>Tetradesmus</taxon>
    </lineage>
</organism>
<protein>
    <recommendedName>
        <fullName evidence="1">UspA domain-containing protein</fullName>
    </recommendedName>
</protein>
<dbReference type="EMBL" id="FNXT01001225">
    <property type="protein sequence ID" value="SZX75139.1"/>
    <property type="molecule type" value="Genomic_DNA"/>
</dbReference>
<evidence type="ECO:0000313" key="3">
    <source>
        <dbReference type="Proteomes" id="UP000256970"/>
    </source>
</evidence>
<dbReference type="Proteomes" id="UP000256970">
    <property type="component" value="Unassembled WGS sequence"/>
</dbReference>
<keyword evidence="3" id="KW-1185">Reference proteome</keyword>
<evidence type="ECO:0000313" key="2">
    <source>
        <dbReference type="EMBL" id="SZX75139.1"/>
    </source>
</evidence>
<dbReference type="PRINTS" id="PR01438">
    <property type="entry name" value="UNVRSLSTRESS"/>
</dbReference>